<feature type="active site" evidence="12">
    <location>
        <position position="222"/>
    </location>
</feature>
<comment type="function">
    <text evidence="12">Catalyzes the reversible phosphatidyl group transfer from one phosphatidylglycerol molecule to another to form cardiolipin (CL) (diphosphatidylglycerol) and glycerol.</text>
</comment>
<keyword evidence="16" id="KW-1185">Reference proteome</keyword>
<keyword evidence="8 12" id="KW-0443">Lipid metabolism</keyword>
<keyword evidence="7 12" id="KW-1133">Transmembrane helix</keyword>
<dbReference type="RefSeq" id="WP_003335143.1">
    <property type="nucleotide sequence ID" value="NZ_CP007806.1"/>
</dbReference>
<feature type="active site" evidence="12">
    <location>
        <position position="401"/>
    </location>
</feature>
<feature type="active site" evidence="12">
    <location>
        <position position="229"/>
    </location>
</feature>
<dbReference type="GO" id="GO:0032049">
    <property type="term" value="P:cardiolipin biosynthetic process"/>
    <property type="evidence" value="ECO:0007669"/>
    <property type="project" value="UniProtKB-UniRule"/>
</dbReference>
<dbReference type="HAMAP" id="MF_01916">
    <property type="entry name" value="Cardiolipin_synth_Cls"/>
    <property type="match status" value="1"/>
</dbReference>
<proteinExistence type="inferred from homology"/>
<dbReference type="HOGENOM" id="CLU_038053_1_1_9"/>
<dbReference type="NCBIfam" id="TIGR04265">
    <property type="entry name" value="bac_cardiolipin"/>
    <property type="match status" value="1"/>
</dbReference>
<evidence type="ECO:0000256" key="8">
    <source>
        <dbReference type="ARBA" id="ARBA00023098"/>
    </source>
</evidence>
<sequence length="481" mass="55140">MGPISQIYLGLSVINIFLAMALIFLERRNATATWAWILVLFFIPGLGFFIYVILGRNLSGRKLYRINQRENKTLNDMVRWQKQKLQQDKLVYQDASVETYRDFVYMNVTTNKTLLTQDNEVEIYTSGKEKFEALFASLEQATDHIHLQYYIFRQDALGGRLVDLLVKKAKQGVKVRVLYDDIGSLGIKKNFFDELKQAGGEVAVFFSSPIPYLNFRLNYRNHRKIAVVDGKIGFVGGFNVGNEYLGLDQVLGDWRDTHLRIEGLAVSSLQITFLLDWNLASGQNILYTEEHFPRWRGSGQVALQVVTSGPTSRYQRIQYNYLKMIHSAKKSLYLQTPYFVPDESLLNDLKIAVLSGIDVRIMIPKRSDNRLVQWASSSYIGELLGAGARCYLYEKGFLHAKTMMVDGSLATVGTANLDIRSLKLNFEVNAIIYDSQTSRKLEEIFLQDISHCTELTLEEYNNRPRLLRFQESIARLLSPIL</sequence>
<feature type="transmembrane region" description="Helical" evidence="12">
    <location>
        <begin position="31"/>
        <end position="54"/>
    </location>
</feature>
<keyword evidence="10 12" id="KW-0594">Phospholipid biosynthesis</keyword>
<dbReference type="eggNOG" id="COG1502">
    <property type="taxonomic scope" value="Bacteria"/>
</dbReference>
<dbReference type="CDD" id="cd09110">
    <property type="entry name" value="PLDc_CLS_1"/>
    <property type="match status" value="1"/>
</dbReference>
<keyword evidence="3 12" id="KW-0444">Lipid biosynthesis</keyword>
<keyword evidence="11 12" id="KW-1208">Phospholipid metabolism</keyword>
<dbReference type="Proteomes" id="UP000005850">
    <property type="component" value="Chromosome"/>
</dbReference>
<dbReference type="FunFam" id="3.30.870.10:FF:000014">
    <property type="entry name" value="Cardiolipin synthase"/>
    <property type="match status" value="1"/>
</dbReference>
<evidence type="ECO:0000256" key="11">
    <source>
        <dbReference type="ARBA" id="ARBA00023264"/>
    </source>
</evidence>
<comment type="similarity">
    <text evidence="12">Belongs to the phospholipase D family. Cardiolipin synthase subfamily.</text>
</comment>
<feature type="domain" description="PLD phosphodiesterase" evidence="14">
    <location>
        <begin position="217"/>
        <end position="244"/>
    </location>
</feature>
<keyword evidence="9 12" id="KW-0472">Membrane</keyword>
<organism evidence="15 16">
    <name type="scientific">Brevibacillus laterosporus LMG 15441</name>
    <dbReference type="NCBI Taxonomy" id="1042163"/>
    <lineage>
        <taxon>Bacteria</taxon>
        <taxon>Bacillati</taxon>
        <taxon>Bacillota</taxon>
        <taxon>Bacilli</taxon>
        <taxon>Bacillales</taxon>
        <taxon>Paenibacillaceae</taxon>
        <taxon>Brevibacillus</taxon>
    </lineage>
</organism>
<evidence type="ECO:0000256" key="3">
    <source>
        <dbReference type="ARBA" id="ARBA00022516"/>
    </source>
</evidence>
<evidence type="ECO:0000313" key="15">
    <source>
        <dbReference type="EMBL" id="AIG25337.1"/>
    </source>
</evidence>
<evidence type="ECO:0000256" key="1">
    <source>
        <dbReference type="ARBA" id="ARBA00004651"/>
    </source>
</evidence>
<evidence type="ECO:0000256" key="2">
    <source>
        <dbReference type="ARBA" id="ARBA00022475"/>
    </source>
</evidence>
<feature type="active site" evidence="12">
    <location>
        <position position="399"/>
    </location>
</feature>
<keyword evidence="2 12" id="KW-1003">Cell membrane</keyword>
<evidence type="ECO:0000256" key="12">
    <source>
        <dbReference type="HAMAP-Rule" id="MF_01916"/>
    </source>
</evidence>
<evidence type="ECO:0000256" key="10">
    <source>
        <dbReference type="ARBA" id="ARBA00023209"/>
    </source>
</evidence>
<dbReference type="SUPFAM" id="SSF56024">
    <property type="entry name" value="Phospholipase D/nuclease"/>
    <property type="match status" value="2"/>
</dbReference>
<dbReference type="PROSITE" id="PS50035">
    <property type="entry name" value="PLD"/>
    <property type="match status" value="2"/>
</dbReference>
<dbReference type="CDD" id="cd09112">
    <property type="entry name" value="PLDc_CLS_2"/>
    <property type="match status" value="1"/>
</dbReference>
<dbReference type="InterPro" id="IPR022924">
    <property type="entry name" value="Cardiolipin_synthase"/>
</dbReference>
<dbReference type="GO" id="GO:0008808">
    <property type="term" value="F:cardiolipin synthase activity"/>
    <property type="evidence" value="ECO:0007669"/>
    <property type="project" value="UniProtKB-UniRule"/>
</dbReference>
<comment type="catalytic activity">
    <reaction evidence="12">
        <text>2 a 1,2-diacyl-sn-glycero-3-phospho-(1'-sn-glycerol) = a cardiolipin + glycerol</text>
        <dbReference type="Rhea" id="RHEA:31451"/>
        <dbReference type="ChEBI" id="CHEBI:17754"/>
        <dbReference type="ChEBI" id="CHEBI:62237"/>
        <dbReference type="ChEBI" id="CHEBI:64716"/>
    </reaction>
</comment>
<dbReference type="InterPro" id="IPR030874">
    <property type="entry name" value="Cardiolipin_synth_Firmi"/>
</dbReference>
<dbReference type="Pfam" id="PF13091">
    <property type="entry name" value="PLDc_2"/>
    <property type="match status" value="2"/>
</dbReference>
<dbReference type="EMBL" id="CP007806">
    <property type="protein sequence ID" value="AIG25337.1"/>
    <property type="molecule type" value="Genomic_DNA"/>
</dbReference>
<dbReference type="STRING" id="1042163.BRLA_c009970"/>
<evidence type="ECO:0000313" key="16">
    <source>
        <dbReference type="Proteomes" id="UP000005850"/>
    </source>
</evidence>
<dbReference type="InterPro" id="IPR001736">
    <property type="entry name" value="PLipase_D/transphosphatidylase"/>
</dbReference>
<evidence type="ECO:0000256" key="6">
    <source>
        <dbReference type="ARBA" id="ARBA00022737"/>
    </source>
</evidence>
<dbReference type="InterPro" id="IPR027379">
    <property type="entry name" value="CLS_N"/>
</dbReference>
<dbReference type="AlphaFoldDB" id="A0A075QYB5"/>
<keyword evidence="6" id="KW-0677">Repeat</keyword>
<gene>
    <name evidence="15" type="primary">clsA_1</name>
    <name evidence="15" type="ORF">BRLA_c009970</name>
</gene>
<feature type="active site" evidence="12">
    <location>
        <position position="224"/>
    </location>
</feature>
<dbReference type="PANTHER" id="PTHR21248:SF22">
    <property type="entry name" value="PHOSPHOLIPASE D"/>
    <property type="match status" value="1"/>
</dbReference>
<dbReference type="Pfam" id="PF13396">
    <property type="entry name" value="PLDc_N"/>
    <property type="match status" value="1"/>
</dbReference>
<keyword evidence="4 12" id="KW-0808">Transferase</keyword>
<reference evidence="15 16" key="1">
    <citation type="journal article" date="2011" name="J. Bacteriol.">
        <title>Genome sequence of Brevibacillus laterosporus LMG 15441, a pathogen of invertebrates.</title>
        <authorList>
            <person name="Djukic M."/>
            <person name="Poehlein A."/>
            <person name="Thurmer A."/>
            <person name="Daniel R."/>
        </authorList>
    </citation>
    <scope>NUCLEOTIDE SEQUENCE [LARGE SCALE GENOMIC DNA]</scope>
    <source>
        <strain evidence="15 16">LMG 15441</strain>
    </source>
</reference>
<evidence type="ECO:0000256" key="9">
    <source>
        <dbReference type="ARBA" id="ARBA00023136"/>
    </source>
</evidence>
<dbReference type="PANTHER" id="PTHR21248">
    <property type="entry name" value="CARDIOLIPIN SYNTHASE"/>
    <property type="match status" value="1"/>
</dbReference>
<evidence type="ECO:0000259" key="14">
    <source>
        <dbReference type="PROSITE" id="PS50035"/>
    </source>
</evidence>
<dbReference type="Gene3D" id="3.30.870.10">
    <property type="entry name" value="Endonuclease Chain A"/>
    <property type="match status" value="2"/>
</dbReference>
<accession>A0A075QYB5</accession>
<feature type="transmembrane region" description="Helical" evidence="12">
    <location>
        <begin position="7"/>
        <end position="25"/>
    </location>
</feature>
<name>A0A075QYB5_BRELA</name>
<comment type="subcellular location">
    <subcellularLocation>
        <location evidence="1 12">Cell membrane</location>
        <topology evidence="1 12">Multi-pass membrane protein</topology>
    </subcellularLocation>
</comment>
<evidence type="ECO:0000256" key="13">
    <source>
        <dbReference type="NCBIfam" id="TIGR04265"/>
    </source>
</evidence>
<evidence type="ECO:0000256" key="4">
    <source>
        <dbReference type="ARBA" id="ARBA00022679"/>
    </source>
</evidence>
<feature type="active site" evidence="12">
    <location>
        <position position="406"/>
    </location>
</feature>
<dbReference type="GO" id="GO:0005886">
    <property type="term" value="C:plasma membrane"/>
    <property type="evidence" value="ECO:0007669"/>
    <property type="project" value="UniProtKB-SubCell"/>
</dbReference>
<dbReference type="EC" id="2.7.8.-" evidence="12 13"/>
<evidence type="ECO:0000256" key="5">
    <source>
        <dbReference type="ARBA" id="ARBA00022692"/>
    </source>
</evidence>
<dbReference type="KEGG" id="blr:BRLA_c009970"/>
<evidence type="ECO:0000256" key="7">
    <source>
        <dbReference type="ARBA" id="ARBA00022989"/>
    </source>
</evidence>
<feature type="domain" description="PLD phosphodiesterase" evidence="14">
    <location>
        <begin position="394"/>
        <end position="421"/>
    </location>
</feature>
<dbReference type="SMART" id="SM00155">
    <property type="entry name" value="PLDc"/>
    <property type="match status" value="2"/>
</dbReference>
<dbReference type="InterPro" id="IPR025202">
    <property type="entry name" value="PLD-like_dom"/>
</dbReference>
<keyword evidence="5 12" id="KW-0812">Transmembrane</keyword>
<protein>
    <recommendedName>
        <fullName evidence="12 13">Cardiolipin synthase</fullName>
        <shortName evidence="12">CL synthase</shortName>
        <ecNumber evidence="12 13">2.7.8.-</ecNumber>
    </recommendedName>
</protein>